<evidence type="ECO:0008006" key="3">
    <source>
        <dbReference type="Google" id="ProtNLM"/>
    </source>
</evidence>
<accession>A0A8K9XRB3</accession>
<organism evidence="1 2">
    <name type="scientific">Oncorhynchus mykiss</name>
    <name type="common">Rainbow trout</name>
    <name type="synonym">Salmo gairdneri</name>
    <dbReference type="NCBI Taxonomy" id="8022"/>
    <lineage>
        <taxon>Eukaryota</taxon>
        <taxon>Metazoa</taxon>
        <taxon>Chordata</taxon>
        <taxon>Craniata</taxon>
        <taxon>Vertebrata</taxon>
        <taxon>Euteleostomi</taxon>
        <taxon>Actinopterygii</taxon>
        <taxon>Neopterygii</taxon>
        <taxon>Teleostei</taxon>
        <taxon>Protacanthopterygii</taxon>
        <taxon>Salmoniformes</taxon>
        <taxon>Salmonidae</taxon>
        <taxon>Salmoninae</taxon>
        <taxon>Oncorhynchus</taxon>
    </lineage>
</organism>
<dbReference type="Pfam" id="PF08477">
    <property type="entry name" value="Roc"/>
    <property type="match status" value="1"/>
</dbReference>
<evidence type="ECO:0000313" key="2">
    <source>
        <dbReference type="Proteomes" id="UP000694395"/>
    </source>
</evidence>
<name>A0A8K9XRB3_ONCMY</name>
<evidence type="ECO:0000313" key="1">
    <source>
        <dbReference type="Ensembl" id="ENSOMYP00000136729.1"/>
    </source>
</evidence>
<keyword evidence="2" id="KW-1185">Reference proteome</keyword>
<dbReference type="SUPFAM" id="SSF52540">
    <property type="entry name" value="P-loop containing nucleoside triphosphate hydrolases"/>
    <property type="match status" value="1"/>
</dbReference>
<dbReference type="Gene3D" id="3.40.50.300">
    <property type="entry name" value="P-loop containing nucleotide triphosphate hydrolases"/>
    <property type="match status" value="1"/>
</dbReference>
<proteinExistence type="predicted"/>
<dbReference type="Ensembl" id="ENSOMYT00000137158.1">
    <property type="protein sequence ID" value="ENSOMYP00000136729.1"/>
    <property type="gene ID" value="ENSOMYG00000066547.1"/>
</dbReference>
<dbReference type="AlphaFoldDB" id="A0A8K9XRB3"/>
<reference evidence="1" key="1">
    <citation type="submission" date="2020-07" db="EMBL/GenBank/DDBJ databases">
        <title>A long reads based de novo assembly of the rainbow trout Arlee double haploid line genome.</title>
        <authorList>
            <person name="Gao G."/>
            <person name="Palti Y."/>
        </authorList>
    </citation>
    <scope>NUCLEOTIDE SEQUENCE [LARGE SCALE GENOMIC DNA]</scope>
</reference>
<dbReference type="Proteomes" id="UP000694395">
    <property type="component" value="Chromosome 6"/>
</dbReference>
<reference evidence="1" key="2">
    <citation type="submission" date="2025-08" db="UniProtKB">
        <authorList>
            <consortium name="Ensembl"/>
        </authorList>
    </citation>
    <scope>IDENTIFICATION</scope>
</reference>
<protein>
    <recommendedName>
        <fullName evidence="3">Small monomeric GTPase</fullName>
    </recommendedName>
</protein>
<sequence length="49" mass="5204">MTSEKAYRVVLAGDAAVGKSSFLLRLCKNEFRGNTSATLGGCVSSHLRT</sequence>
<dbReference type="GeneTree" id="ENSGT00940000159488"/>
<reference evidence="1" key="3">
    <citation type="submission" date="2025-09" db="UniProtKB">
        <authorList>
            <consortium name="Ensembl"/>
        </authorList>
    </citation>
    <scope>IDENTIFICATION</scope>
</reference>
<dbReference type="InterPro" id="IPR027417">
    <property type="entry name" value="P-loop_NTPase"/>
</dbReference>